<evidence type="ECO:0000313" key="2">
    <source>
        <dbReference type="Proteomes" id="UP000464657"/>
    </source>
</evidence>
<protein>
    <submittedName>
        <fullName evidence="1">Uncharacterized protein</fullName>
    </submittedName>
</protein>
<evidence type="ECO:0000313" key="1">
    <source>
        <dbReference type="EMBL" id="QHI35123.1"/>
    </source>
</evidence>
<reference evidence="1 2" key="1">
    <citation type="journal article" date="2013" name="Int. J. Syst. Evol. Microbiol.">
        <title>Kordia antarctica sp. nov., isolated from Antarctic seawater.</title>
        <authorList>
            <person name="Baek K."/>
            <person name="Choi A."/>
            <person name="Kang I."/>
            <person name="Lee K."/>
            <person name="Cho J.C."/>
        </authorList>
    </citation>
    <scope>NUCLEOTIDE SEQUENCE [LARGE SCALE GENOMIC DNA]</scope>
    <source>
        <strain evidence="1 2">IMCC3317</strain>
    </source>
</reference>
<dbReference type="EMBL" id="CP019288">
    <property type="protein sequence ID" value="QHI35123.1"/>
    <property type="molecule type" value="Genomic_DNA"/>
</dbReference>
<name>A0A7L4ZEK3_9FLAO</name>
<keyword evidence="2" id="KW-1185">Reference proteome</keyword>
<accession>A0A7L4ZEK3</accession>
<organism evidence="1 2">
    <name type="scientific">Kordia antarctica</name>
    <dbReference type="NCBI Taxonomy" id="1218801"/>
    <lineage>
        <taxon>Bacteria</taxon>
        <taxon>Pseudomonadati</taxon>
        <taxon>Bacteroidota</taxon>
        <taxon>Flavobacteriia</taxon>
        <taxon>Flavobacteriales</taxon>
        <taxon>Flavobacteriaceae</taxon>
        <taxon>Kordia</taxon>
    </lineage>
</organism>
<gene>
    <name evidence="1" type="ORF">IMCC3317_04690</name>
</gene>
<sequence length="40" mass="4760">MLSFNFGEISIITEQPYKSSDKEYYFNQLISFSYAQEIDL</sequence>
<dbReference type="Proteomes" id="UP000464657">
    <property type="component" value="Chromosome"/>
</dbReference>
<dbReference type="AlphaFoldDB" id="A0A7L4ZEK3"/>
<dbReference type="KEGG" id="kan:IMCC3317_04690"/>
<proteinExistence type="predicted"/>